<sequence length="257" mass="28527">MPISTVGSELHVTSLAERPDLELAMLTMESSWPAYIRPDPTLIHWVFERHAQHQLVVLDDENTVVARAASVPLAWDGEPDTLPDTGWDEALRQCMGDTYSGRELNTLCAMEIAVVPGRKAQNLSGQALEALKDHGRRMGYGEMVAPVRPSLKHTRPQLSMGEYAERTRPDGLPEDPWLRVHVRAGGQVLKVCPVSMTISGSLSQWRDWTELPFDTSGPVDVPGALSPVVVDVEHDHAVYIEPNVWVRHRLSGRAQHA</sequence>
<protein>
    <recommendedName>
        <fullName evidence="3">N-acetyltransferase</fullName>
    </recommendedName>
</protein>
<dbReference type="Proteomes" id="UP000189677">
    <property type="component" value="Chromosome"/>
</dbReference>
<dbReference type="RefSeq" id="WP_078073410.1">
    <property type="nucleotide sequence ID" value="NZ_CP018047.1"/>
</dbReference>
<dbReference type="KEGG" id="snw:BBN63_00285"/>
<reference evidence="1 2" key="1">
    <citation type="submission" date="2016-11" db="EMBL/GenBank/DDBJ databases">
        <title>Complete genome sequence of Streptomyces niveus SCSIO 3406.</title>
        <authorList>
            <person name="Zhu Q."/>
            <person name="Cheng W."/>
            <person name="Song Y."/>
            <person name="Li Q."/>
            <person name="Ju J."/>
        </authorList>
    </citation>
    <scope>NUCLEOTIDE SEQUENCE [LARGE SCALE GENOMIC DNA]</scope>
    <source>
        <strain evidence="1 2">SCSIO 3406</strain>
    </source>
</reference>
<dbReference type="Gene3D" id="3.40.630.30">
    <property type="match status" value="1"/>
</dbReference>
<organism evidence="1 2">
    <name type="scientific">Streptomyces niveus</name>
    <name type="common">Streptomyces spheroides</name>
    <dbReference type="NCBI Taxonomy" id="193462"/>
    <lineage>
        <taxon>Bacteria</taxon>
        <taxon>Bacillati</taxon>
        <taxon>Actinomycetota</taxon>
        <taxon>Actinomycetes</taxon>
        <taxon>Kitasatosporales</taxon>
        <taxon>Streptomycetaceae</taxon>
        <taxon>Streptomyces</taxon>
    </lineage>
</organism>
<proteinExistence type="predicted"/>
<name>A0A1U9QMP7_STRNV</name>
<evidence type="ECO:0000313" key="1">
    <source>
        <dbReference type="EMBL" id="AQU64935.1"/>
    </source>
</evidence>
<gene>
    <name evidence="1" type="ORF">BBN63_00285</name>
</gene>
<keyword evidence="2" id="KW-1185">Reference proteome</keyword>
<evidence type="ECO:0008006" key="3">
    <source>
        <dbReference type="Google" id="ProtNLM"/>
    </source>
</evidence>
<evidence type="ECO:0000313" key="2">
    <source>
        <dbReference type="Proteomes" id="UP000189677"/>
    </source>
</evidence>
<dbReference type="AlphaFoldDB" id="A0A1U9QMP7"/>
<dbReference type="OrthoDB" id="342444at2"/>
<dbReference type="EMBL" id="CP018047">
    <property type="protein sequence ID" value="AQU64935.1"/>
    <property type="molecule type" value="Genomic_DNA"/>
</dbReference>
<accession>A0A1U9QMP7</accession>